<name>A0A7S2PS06_9STRA</name>
<gene>
    <name evidence="2" type="ORF">LDAN0321_LOCUS20964</name>
</gene>
<sequence>MSSTTIPITPFPALIYFKQEPPAPPQAKEFFEDDLIEELTDCEVQDIAFPNLSDDDEDDEPHKPPLLYPRLSSGKTSEHNIWKLISRPSLKPRKAIEDKLSASKDAAGHEDGHCNNDPTVLFSLNKNGSKKRIDQEDSQSENGDRKSFSGVGSTWRVNKKRAGMGGVRFSWPGCTIKGTSRAATERLRGALPAKSLDHSMHSCCSHSLDASSHSTTSLSFIRSAQPARQAI</sequence>
<evidence type="ECO:0000256" key="1">
    <source>
        <dbReference type="SAM" id="MobiDB-lite"/>
    </source>
</evidence>
<proteinExistence type="predicted"/>
<organism evidence="2">
    <name type="scientific">Leptocylindrus danicus</name>
    <dbReference type="NCBI Taxonomy" id="163516"/>
    <lineage>
        <taxon>Eukaryota</taxon>
        <taxon>Sar</taxon>
        <taxon>Stramenopiles</taxon>
        <taxon>Ochrophyta</taxon>
        <taxon>Bacillariophyta</taxon>
        <taxon>Coscinodiscophyceae</taxon>
        <taxon>Chaetocerotophycidae</taxon>
        <taxon>Leptocylindrales</taxon>
        <taxon>Leptocylindraceae</taxon>
        <taxon>Leptocylindrus</taxon>
    </lineage>
</organism>
<reference evidence="2" key="1">
    <citation type="submission" date="2021-01" db="EMBL/GenBank/DDBJ databases">
        <authorList>
            <person name="Corre E."/>
            <person name="Pelletier E."/>
            <person name="Niang G."/>
            <person name="Scheremetjew M."/>
            <person name="Finn R."/>
            <person name="Kale V."/>
            <person name="Holt S."/>
            <person name="Cochrane G."/>
            <person name="Meng A."/>
            <person name="Brown T."/>
            <person name="Cohen L."/>
        </authorList>
    </citation>
    <scope>NUCLEOTIDE SEQUENCE</scope>
    <source>
        <strain evidence="2">B650</strain>
    </source>
</reference>
<dbReference type="EMBL" id="HBGY01033433">
    <property type="protein sequence ID" value="CAD9613999.1"/>
    <property type="molecule type" value="Transcribed_RNA"/>
</dbReference>
<feature type="region of interest" description="Disordered" evidence="1">
    <location>
        <begin position="46"/>
        <end position="72"/>
    </location>
</feature>
<accession>A0A7S2PS06</accession>
<dbReference type="AlphaFoldDB" id="A0A7S2PS06"/>
<feature type="region of interest" description="Disordered" evidence="1">
    <location>
        <begin position="129"/>
        <end position="154"/>
    </location>
</feature>
<evidence type="ECO:0000313" key="2">
    <source>
        <dbReference type="EMBL" id="CAD9613999.1"/>
    </source>
</evidence>
<protein>
    <submittedName>
        <fullName evidence="2">Uncharacterized protein</fullName>
    </submittedName>
</protein>